<dbReference type="Gene3D" id="3.90.1640.10">
    <property type="entry name" value="inorganic pyrophosphatase (n-terminal core)"/>
    <property type="match status" value="1"/>
</dbReference>
<dbReference type="InterPro" id="IPR038763">
    <property type="entry name" value="DHH_sf"/>
</dbReference>
<reference evidence="4" key="1">
    <citation type="journal article" date="2019" name="Int. J. Syst. Evol. Microbiol.">
        <title>The Global Catalogue of Microorganisms (GCM) 10K type strain sequencing project: providing services to taxonomists for standard genome sequencing and annotation.</title>
        <authorList>
            <consortium name="The Broad Institute Genomics Platform"/>
            <consortium name="The Broad Institute Genome Sequencing Center for Infectious Disease"/>
            <person name="Wu L."/>
            <person name="Ma J."/>
        </authorList>
    </citation>
    <scope>NUCLEOTIDE SEQUENCE [LARGE SCALE GENOMIC DNA]</scope>
    <source>
        <strain evidence="4">CCM 8896</strain>
    </source>
</reference>
<organism evidence="3 4">
    <name type="scientific">Agrilactobacillus yilanensis</name>
    <dbReference type="NCBI Taxonomy" id="2485997"/>
    <lineage>
        <taxon>Bacteria</taxon>
        <taxon>Bacillati</taxon>
        <taxon>Bacillota</taxon>
        <taxon>Bacilli</taxon>
        <taxon>Lactobacillales</taxon>
        <taxon>Lactobacillaceae</taxon>
        <taxon>Agrilactobacillus</taxon>
    </lineage>
</organism>
<protein>
    <submittedName>
        <fullName evidence="3">Bifunctional oligoribonuclease/PAP phosphatase NrnA</fullName>
        <ecNumber evidence="3">3.1.3.7</ecNumber>
    </submittedName>
</protein>
<evidence type="ECO:0000313" key="4">
    <source>
        <dbReference type="Proteomes" id="UP001597267"/>
    </source>
</evidence>
<feature type="domain" description="DDH" evidence="1">
    <location>
        <begin position="17"/>
        <end position="154"/>
    </location>
</feature>
<dbReference type="EMBL" id="JBHTOP010000022">
    <property type="protein sequence ID" value="MFD1671744.1"/>
    <property type="molecule type" value="Genomic_DNA"/>
</dbReference>
<dbReference type="InterPro" id="IPR001667">
    <property type="entry name" value="DDH_dom"/>
</dbReference>
<dbReference type="InterPro" id="IPR003156">
    <property type="entry name" value="DHHA1_dom"/>
</dbReference>
<dbReference type="SUPFAM" id="SSF64182">
    <property type="entry name" value="DHH phosphoesterases"/>
    <property type="match status" value="1"/>
</dbReference>
<accession>A0ABW4J5T7</accession>
<dbReference type="EC" id="3.1.3.7" evidence="3"/>
<keyword evidence="4" id="KW-1185">Reference proteome</keyword>
<feature type="domain" description="DHHA1" evidence="2">
    <location>
        <begin position="227"/>
        <end position="312"/>
    </location>
</feature>
<evidence type="ECO:0000313" key="3">
    <source>
        <dbReference type="EMBL" id="MFD1671744.1"/>
    </source>
</evidence>
<dbReference type="Proteomes" id="UP001597267">
    <property type="component" value="Unassembled WGS sequence"/>
</dbReference>
<proteinExistence type="predicted"/>
<dbReference type="RefSeq" id="WP_125713770.1">
    <property type="nucleotide sequence ID" value="NZ_JBHTOP010000022.1"/>
</dbReference>
<keyword evidence="3" id="KW-0378">Hydrolase</keyword>
<sequence>MTIFKDILTKIEAYETIIIHRHQSPDPDALGSQTGLASVLRSAFPQKKIYQVGGDVGDLDWIDTMDDIEDTVYQGALVIVCDTANTPRISDQRYDQGDFLIKIDHHPDEDHYGDLVYVAAEASSCSEIMVTFVNACSDKLHLTDDAARKFYAGIVGDTGRFLYPATSSETFKIAAELVTYDFAHSQVSQHMNEVTLPQAKLQSFVYENIQLSDNGSGCVLISQAVLQEMGITEEQAKAVVSTPGHLKGCLAWILAVQQPDGHYRLHLRSKGPVINGLAKAHHGGGHDLASGAKAVDQAEIQQAFESLQSLVADYKKIEGKH</sequence>
<dbReference type="PANTHER" id="PTHR47618">
    <property type="entry name" value="BIFUNCTIONAL OLIGORIBONUCLEASE AND PAP PHOSPHATASE NRNA"/>
    <property type="match status" value="1"/>
</dbReference>
<gene>
    <name evidence="3" type="ORF">ACFQ5M_06550</name>
</gene>
<dbReference type="Gene3D" id="3.10.310.30">
    <property type="match status" value="1"/>
</dbReference>
<evidence type="ECO:0000259" key="2">
    <source>
        <dbReference type="Pfam" id="PF02272"/>
    </source>
</evidence>
<name>A0ABW4J5T7_9LACO</name>
<dbReference type="GO" id="GO:0008441">
    <property type="term" value="F:3'(2'),5'-bisphosphate nucleotidase activity"/>
    <property type="evidence" value="ECO:0007669"/>
    <property type="project" value="UniProtKB-EC"/>
</dbReference>
<dbReference type="PANTHER" id="PTHR47618:SF1">
    <property type="entry name" value="BIFUNCTIONAL OLIGORIBONUCLEASE AND PAP PHOSPHATASE NRNA"/>
    <property type="match status" value="1"/>
</dbReference>
<dbReference type="InterPro" id="IPR051319">
    <property type="entry name" value="Oligoribo/pAp-PDE_c-di-AMP_PDE"/>
</dbReference>
<dbReference type="Pfam" id="PF01368">
    <property type="entry name" value="DHH"/>
    <property type="match status" value="1"/>
</dbReference>
<evidence type="ECO:0000259" key="1">
    <source>
        <dbReference type="Pfam" id="PF01368"/>
    </source>
</evidence>
<comment type="caution">
    <text evidence="3">The sequence shown here is derived from an EMBL/GenBank/DDBJ whole genome shotgun (WGS) entry which is preliminary data.</text>
</comment>
<dbReference type="Pfam" id="PF02272">
    <property type="entry name" value="DHHA1"/>
    <property type="match status" value="1"/>
</dbReference>